<dbReference type="Pfam" id="PF12796">
    <property type="entry name" value="Ank_2"/>
    <property type="match status" value="1"/>
</dbReference>
<organism evidence="5 6">
    <name type="scientific">Echria macrotheca</name>
    <dbReference type="NCBI Taxonomy" id="438768"/>
    <lineage>
        <taxon>Eukaryota</taxon>
        <taxon>Fungi</taxon>
        <taxon>Dikarya</taxon>
        <taxon>Ascomycota</taxon>
        <taxon>Pezizomycotina</taxon>
        <taxon>Sordariomycetes</taxon>
        <taxon>Sordariomycetidae</taxon>
        <taxon>Sordariales</taxon>
        <taxon>Schizotheciaceae</taxon>
        <taxon>Echria</taxon>
    </lineage>
</organism>
<keyword evidence="6" id="KW-1185">Reference proteome</keyword>
<evidence type="ECO:0000313" key="6">
    <source>
        <dbReference type="Proteomes" id="UP001239445"/>
    </source>
</evidence>
<proteinExistence type="predicted"/>
<accession>A0AAJ0B458</accession>
<name>A0AAJ0B458_9PEZI</name>
<feature type="region of interest" description="Disordered" evidence="4">
    <location>
        <begin position="536"/>
        <end position="570"/>
    </location>
</feature>
<evidence type="ECO:0000313" key="5">
    <source>
        <dbReference type="EMBL" id="KAK1750063.1"/>
    </source>
</evidence>
<protein>
    <submittedName>
        <fullName evidence="5">Ankyrin repeat-containing domain protein</fullName>
    </submittedName>
</protein>
<dbReference type="SUPFAM" id="SSF48403">
    <property type="entry name" value="Ankyrin repeat"/>
    <property type="match status" value="1"/>
</dbReference>
<reference evidence="5" key="1">
    <citation type="submission" date="2023-06" db="EMBL/GenBank/DDBJ databases">
        <title>Genome-scale phylogeny and comparative genomics of the fungal order Sordariales.</title>
        <authorList>
            <consortium name="Lawrence Berkeley National Laboratory"/>
            <person name="Hensen N."/>
            <person name="Bonometti L."/>
            <person name="Westerberg I."/>
            <person name="Brannstrom I.O."/>
            <person name="Guillou S."/>
            <person name="Cros-Aarteil S."/>
            <person name="Calhoun S."/>
            <person name="Haridas S."/>
            <person name="Kuo A."/>
            <person name="Mondo S."/>
            <person name="Pangilinan J."/>
            <person name="Riley R."/>
            <person name="Labutti K."/>
            <person name="Andreopoulos B."/>
            <person name="Lipzen A."/>
            <person name="Chen C."/>
            <person name="Yanf M."/>
            <person name="Daum C."/>
            <person name="Ng V."/>
            <person name="Clum A."/>
            <person name="Steindorff A."/>
            <person name="Ohm R."/>
            <person name="Martin F."/>
            <person name="Silar P."/>
            <person name="Natvig D."/>
            <person name="Lalanne C."/>
            <person name="Gautier V."/>
            <person name="Ament-Velasquez S.L."/>
            <person name="Kruys A."/>
            <person name="Hutchinson M.I."/>
            <person name="Powell A.J."/>
            <person name="Barry K."/>
            <person name="Miller A.N."/>
            <person name="Grigoriev I.V."/>
            <person name="Debuchy R."/>
            <person name="Gladieux P."/>
            <person name="Thoren M.H."/>
            <person name="Johannesson H."/>
        </authorList>
    </citation>
    <scope>NUCLEOTIDE SEQUENCE</scope>
    <source>
        <strain evidence="5">PSN4</strain>
    </source>
</reference>
<feature type="repeat" description="ANK" evidence="3">
    <location>
        <begin position="325"/>
        <end position="357"/>
    </location>
</feature>
<gene>
    <name evidence="5" type="ORF">QBC47DRAFT_310478</name>
</gene>
<feature type="repeat" description="ANK" evidence="3">
    <location>
        <begin position="394"/>
        <end position="427"/>
    </location>
</feature>
<dbReference type="PANTHER" id="PTHR24161:SF124">
    <property type="entry name" value="TRANSIENT RECEPTOR POTENTIAL CHANNEL PYREXIA"/>
    <property type="match status" value="1"/>
</dbReference>
<dbReference type="SMART" id="SM00248">
    <property type="entry name" value="ANK"/>
    <property type="match status" value="7"/>
</dbReference>
<dbReference type="Proteomes" id="UP001239445">
    <property type="component" value="Unassembled WGS sequence"/>
</dbReference>
<evidence type="ECO:0000256" key="2">
    <source>
        <dbReference type="ARBA" id="ARBA00023043"/>
    </source>
</evidence>
<keyword evidence="2 3" id="KW-0040">ANK repeat</keyword>
<sequence>MEHRILSVVDRKPDLNQELQSQGKTTPVANTWKTDKALDTVSPRRASSCDLSCDCSCHHPATFSWALKVLPWQPTLGAIAIEYSSRGSQACTNMACRDFQAGRLIRQIRIAYHVPDWLARISIDSFFSTNAGGSPQLNIRVYNRRPAKELIEIGGPAWLIERGDIEGIKRALQDGRLSIYDKFGMNLATPLRIALGNRQIDAIKLFLDAGSDPFHKIGPNHGRSVVAIAFQESIAGDALDREIANLFPIADYVDEANFSPLHLAIIGIMHFSLSEALQDPKFEPFVNQASEDGFTPLHIAALRGDLAATKALVRMGADVSAQTIYKTEPLYFACAHGYYEVAEVLLAAGANADNQDDLGRAAVHGAAQSASKDARTTLALLVRYGVNLAILDFSGSSALHYASTYGGTGAAVQFLLEVGLDVNCRDSDGGSPIVESILYHRYDAAEILLGFGCDVSVVDNGGKGVLHHLASNGDRQMMDIFARRRIKSLSSSAKDDEGNTPLVLFNRRHANNPEGELRKAFENLLESVEHYSWINDRRDDNTGDAGDSSDDEFFDAHDMNDAEMRKEKLH</sequence>
<feature type="compositionally biased region" description="Basic and acidic residues" evidence="4">
    <location>
        <begin position="554"/>
        <end position="570"/>
    </location>
</feature>
<dbReference type="EMBL" id="MU839849">
    <property type="protein sequence ID" value="KAK1750063.1"/>
    <property type="molecule type" value="Genomic_DNA"/>
</dbReference>
<feature type="repeat" description="ANK" evidence="3">
    <location>
        <begin position="292"/>
        <end position="324"/>
    </location>
</feature>
<dbReference type="PROSITE" id="PS50088">
    <property type="entry name" value="ANK_REPEAT"/>
    <property type="match status" value="3"/>
</dbReference>
<dbReference type="PANTHER" id="PTHR24161">
    <property type="entry name" value="ANK_REP_REGION DOMAIN-CONTAINING PROTEIN-RELATED"/>
    <property type="match status" value="1"/>
</dbReference>
<dbReference type="PROSITE" id="PS50297">
    <property type="entry name" value="ANK_REP_REGION"/>
    <property type="match status" value="3"/>
</dbReference>
<evidence type="ECO:0000256" key="4">
    <source>
        <dbReference type="SAM" id="MobiDB-lite"/>
    </source>
</evidence>
<dbReference type="InterPro" id="IPR002110">
    <property type="entry name" value="Ankyrin_rpt"/>
</dbReference>
<dbReference type="Pfam" id="PF00023">
    <property type="entry name" value="Ank"/>
    <property type="match status" value="1"/>
</dbReference>
<comment type="caution">
    <text evidence="5">The sequence shown here is derived from an EMBL/GenBank/DDBJ whole genome shotgun (WGS) entry which is preliminary data.</text>
</comment>
<evidence type="ECO:0000256" key="1">
    <source>
        <dbReference type="ARBA" id="ARBA00022737"/>
    </source>
</evidence>
<dbReference type="Gene3D" id="1.25.40.20">
    <property type="entry name" value="Ankyrin repeat-containing domain"/>
    <property type="match status" value="1"/>
</dbReference>
<dbReference type="AlphaFoldDB" id="A0AAJ0B458"/>
<dbReference type="PRINTS" id="PR01415">
    <property type="entry name" value="ANKYRIN"/>
</dbReference>
<dbReference type="InterPro" id="IPR036770">
    <property type="entry name" value="Ankyrin_rpt-contain_sf"/>
</dbReference>
<evidence type="ECO:0000256" key="3">
    <source>
        <dbReference type="PROSITE-ProRule" id="PRU00023"/>
    </source>
</evidence>
<keyword evidence="1" id="KW-0677">Repeat</keyword>